<feature type="region of interest" description="Disordered" evidence="1">
    <location>
        <begin position="127"/>
        <end position="226"/>
    </location>
</feature>
<evidence type="ECO:0000313" key="3">
    <source>
        <dbReference type="Proteomes" id="UP000190774"/>
    </source>
</evidence>
<sequence>MWLGESVAAPRSVSMGRRALGRVEGEGDASAGPVQRDFSPLPHPTRACRRVWIDLGQGGRGRWAEQKAFQMLTRRASVTRGQGLETNPLLRGQLLLKVLDDRSHAGVFSPSGLKKGFRGLDAAFSGPASLTSERHGPPPAQGHLDRPGKCDFMEEEGALWQASPPMEVRKKTGEGKGRRGAPRQAVPQGGATDGADSPAPPFIPHPRSKTPGVKHRPQPTSPESGA</sequence>
<dbReference type="AlphaFoldDB" id="A0A1T4Z246"/>
<evidence type="ECO:0000256" key="1">
    <source>
        <dbReference type="SAM" id="MobiDB-lite"/>
    </source>
</evidence>
<proteinExistence type="predicted"/>
<feature type="compositionally biased region" description="Basic residues" evidence="1">
    <location>
        <begin position="206"/>
        <end position="217"/>
    </location>
</feature>
<accession>A0A1T4Z246</accession>
<keyword evidence="3" id="KW-1185">Reference proteome</keyword>
<protein>
    <submittedName>
        <fullName evidence="2">Uncharacterized protein</fullName>
    </submittedName>
</protein>
<reference evidence="3" key="1">
    <citation type="submission" date="2017-02" db="EMBL/GenBank/DDBJ databases">
        <authorList>
            <person name="Varghese N."/>
            <person name="Submissions S."/>
        </authorList>
    </citation>
    <scope>NUCLEOTIDE SEQUENCE [LARGE SCALE GENOMIC DNA]</scope>
    <source>
        <strain evidence="3">ATCC 700200</strain>
    </source>
</reference>
<gene>
    <name evidence="2" type="ORF">SAMN02745166_04811</name>
</gene>
<evidence type="ECO:0000313" key="2">
    <source>
        <dbReference type="EMBL" id="SKB07888.1"/>
    </source>
</evidence>
<dbReference type="EMBL" id="FUYE01000025">
    <property type="protein sequence ID" value="SKB07888.1"/>
    <property type="molecule type" value="Genomic_DNA"/>
</dbReference>
<feature type="compositionally biased region" description="Basic and acidic residues" evidence="1">
    <location>
        <begin position="143"/>
        <end position="152"/>
    </location>
</feature>
<name>A0A1T4Z246_9BACT</name>
<feature type="compositionally biased region" description="Basic and acidic residues" evidence="1">
    <location>
        <begin position="167"/>
        <end position="177"/>
    </location>
</feature>
<dbReference type="Proteomes" id="UP000190774">
    <property type="component" value="Unassembled WGS sequence"/>
</dbReference>
<organism evidence="2 3">
    <name type="scientific">Prosthecobacter debontii</name>
    <dbReference type="NCBI Taxonomy" id="48467"/>
    <lineage>
        <taxon>Bacteria</taxon>
        <taxon>Pseudomonadati</taxon>
        <taxon>Verrucomicrobiota</taxon>
        <taxon>Verrucomicrobiia</taxon>
        <taxon>Verrucomicrobiales</taxon>
        <taxon>Verrucomicrobiaceae</taxon>
        <taxon>Prosthecobacter</taxon>
    </lineage>
</organism>